<feature type="compositionally biased region" description="Basic residues" evidence="16">
    <location>
        <begin position="279"/>
        <end position="292"/>
    </location>
</feature>
<protein>
    <recommendedName>
        <fullName evidence="15">lytic cellulose monooxygenase (C4-dehydrogenating)</fullName>
        <ecNumber evidence="15">1.14.99.56</ecNumber>
    </recommendedName>
</protein>
<dbReference type="GO" id="GO:0005576">
    <property type="term" value="C:extracellular region"/>
    <property type="evidence" value="ECO:0007669"/>
    <property type="project" value="UniProtKB-SubCell"/>
</dbReference>
<evidence type="ECO:0000256" key="3">
    <source>
        <dbReference type="ARBA" id="ARBA00022525"/>
    </source>
</evidence>
<comment type="caution">
    <text evidence="19">The sequence shown here is derived from an EMBL/GenBank/DDBJ whole genome shotgun (WGS) entry which is preliminary data.</text>
</comment>
<dbReference type="CDD" id="cd21175">
    <property type="entry name" value="LPMO_AA9"/>
    <property type="match status" value="1"/>
</dbReference>
<dbReference type="PANTHER" id="PTHR33353:SF10">
    <property type="entry name" value="ENDO-BETA-1,4-GLUCANASE D"/>
    <property type="match status" value="1"/>
</dbReference>
<keyword evidence="19" id="KW-0378">Hydrolase</keyword>
<evidence type="ECO:0000256" key="13">
    <source>
        <dbReference type="ARBA" id="ARBA00044502"/>
    </source>
</evidence>
<keyword evidence="11" id="KW-0119">Carbohydrate metabolism</keyword>
<comment type="similarity">
    <text evidence="13">Belongs to the polysaccharide monooxygenase AA9 family.</text>
</comment>
<comment type="catalytic activity">
    <reaction evidence="14">
        <text>[(1-&gt;4)-beta-D-glucosyl]n+m + reduced acceptor + O2 = 4-dehydro-beta-D-glucosyl-[(1-&gt;4)-beta-D-glucosyl]n-1 + [(1-&gt;4)-beta-D-glucosyl]m + acceptor + H2O.</text>
        <dbReference type="EC" id="1.14.99.56"/>
    </reaction>
</comment>
<dbReference type="InterPro" id="IPR005103">
    <property type="entry name" value="AA9_LPMO"/>
</dbReference>
<gene>
    <name evidence="19" type="ORF">R3P38DRAFT_2926581</name>
</gene>
<evidence type="ECO:0000256" key="8">
    <source>
        <dbReference type="ARBA" id="ARBA00023008"/>
    </source>
</evidence>
<feature type="region of interest" description="Disordered" evidence="16">
    <location>
        <begin position="222"/>
        <end position="292"/>
    </location>
</feature>
<feature type="signal peptide" evidence="17">
    <location>
        <begin position="1"/>
        <end position="19"/>
    </location>
</feature>
<comment type="cofactor">
    <cofactor evidence="1">
        <name>Cu(2+)</name>
        <dbReference type="ChEBI" id="CHEBI:29036"/>
    </cofactor>
</comment>
<evidence type="ECO:0000256" key="6">
    <source>
        <dbReference type="ARBA" id="ARBA00023001"/>
    </source>
</evidence>
<evidence type="ECO:0000256" key="2">
    <source>
        <dbReference type="ARBA" id="ARBA00004613"/>
    </source>
</evidence>
<dbReference type="GO" id="GO:0030245">
    <property type="term" value="P:cellulose catabolic process"/>
    <property type="evidence" value="ECO:0007669"/>
    <property type="project" value="UniProtKB-KW"/>
</dbReference>
<feature type="compositionally biased region" description="Low complexity" evidence="16">
    <location>
        <begin position="234"/>
        <end position="264"/>
    </location>
</feature>
<dbReference type="Pfam" id="PF03443">
    <property type="entry name" value="AA9"/>
    <property type="match status" value="1"/>
</dbReference>
<feature type="compositionally biased region" description="Basic and acidic residues" evidence="16">
    <location>
        <begin position="268"/>
        <end position="278"/>
    </location>
</feature>
<keyword evidence="6" id="KW-0136">Cellulose degradation</keyword>
<keyword evidence="10" id="KW-1015">Disulfide bond</keyword>
<dbReference type="InterPro" id="IPR049892">
    <property type="entry name" value="AA9"/>
</dbReference>
<dbReference type="PANTHER" id="PTHR33353">
    <property type="entry name" value="PUTATIVE (AFU_ORTHOLOGUE AFUA_1G12560)-RELATED"/>
    <property type="match status" value="1"/>
</dbReference>
<evidence type="ECO:0000256" key="5">
    <source>
        <dbReference type="ARBA" id="ARBA00022729"/>
    </source>
</evidence>
<reference evidence="19 20" key="1">
    <citation type="journal article" date="2024" name="J Genomics">
        <title>Draft genome sequencing and assembly of Favolaschia claudopus CIRM-BRFM 2984 isolated from oak limbs.</title>
        <authorList>
            <person name="Navarro D."/>
            <person name="Drula E."/>
            <person name="Chaduli D."/>
            <person name="Cazenave R."/>
            <person name="Ahrendt S."/>
            <person name="Wang J."/>
            <person name="Lipzen A."/>
            <person name="Daum C."/>
            <person name="Barry K."/>
            <person name="Grigoriev I.V."/>
            <person name="Favel A."/>
            <person name="Rosso M.N."/>
            <person name="Martin F."/>
        </authorList>
    </citation>
    <scope>NUCLEOTIDE SEQUENCE [LARGE SCALE GENOMIC DNA]</scope>
    <source>
        <strain evidence="19 20">CIRM-BRFM 2984</strain>
    </source>
</reference>
<evidence type="ECO:0000313" key="20">
    <source>
        <dbReference type="Proteomes" id="UP001362999"/>
    </source>
</evidence>
<keyword evidence="20" id="KW-1185">Reference proteome</keyword>
<dbReference type="GO" id="GO:0016787">
    <property type="term" value="F:hydrolase activity"/>
    <property type="evidence" value="ECO:0007669"/>
    <property type="project" value="UniProtKB-KW"/>
</dbReference>
<sequence>MKSFTAALFTVSLATSVVAHGWFGKLTPTEQTPNGAPSVVRQIANNLPVKDTTSPDLTCGRSAKPAALLQFNWNTLAAGGLWFHDVGPMMTYLASCGSGSCADFDASKAKWFKIDEQGSAKLDTGAPASVTLPSNLKAGNYLVRNELIALHTAQSEGNAEFYPSCSQLTVTGSGTGVPAASELVSFPGAYKPKDAGILIDIYNMRRGSYKFPGPAVAAFVKGGSAPADPPADPPAETTKEPASTKTKGAASTSSAAPPKSTAPANSQQERDRLPDVRRSRTRHLHRFGAKSF</sequence>
<keyword evidence="5 17" id="KW-0732">Signal</keyword>
<dbReference type="AlphaFoldDB" id="A0AAW0BWQ2"/>
<keyword evidence="4" id="KW-0479">Metal-binding</keyword>
<comment type="subcellular location">
    <subcellularLocation>
        <location evidence="2">Secreted</location>
    </subcellularLocation>
</comment>
<feature type="domain" description="Auxiliary Activity family 9 catalytic" evidence="18">
    <location>
        <begin position="25"/>
        <end position="204"/>
    </location>
</feature>
<evidence type="ECO:0000256" key="16">
    <source>
        <dbReference type="SAM" id="MobiDB-lite"/>
    </source>
</evidence>
<keyword evidence="8" id="KW-0186">Copper</keyword>
<evidence type="ECO:0000256" key="12">
    <source>
        <dbReference type="ARBA" id="ARBA00023326"/>
    </source>
</evidence>
<evidence type="ECO:0000256" key="9">
    <source>
        <dbReference type="ARBA" id="ARBA00023033"/>
    </source>
</evidence>
<keyword evidence="9" id="KW-0503">Monooxygenase</keyword>
<proteinExistence type="inferred from homology"/>
<evidence type="ECO:0000259" key="18">
    <source>
        <dbReference type="Pfam" id="PF03443"/>
    </source>
</evidence>
<keyword evidence="3" id="KW-0964">Secreted</keyword>
<dbReference type="GO" id="GO:0046872">
    <property type="term" value="F:metal ion binding"/>
    <property type="evidence" value="ECO:0007669"/>
    <property type="project" value="UniProtKB-KW"/>
</dbReference>
<dbReference type="Proteomes" id="UP001362999">
    <property type="component" value="Unassembled WGS sequence"/>
</dbReference>
<keyword evidence="12" id="KW-0624">Polysaccharide degradation</keyword>
<evidence type="ECO:0000313" key="19">
    <source>
        <dbReference type="EMBL" id="KAK7030536.1"/>
    </source>
</evidence>
<evidence type="ECO:0000256" key="15">
    <source>
        <dbReference type="ARBA" id="ARBA00047174"/>
    </source>
</evidence>
<dbReference type="EMBL" id="JAWWNJ010000025">
    <property type="protein sequence ID" value="KAK7030536.1"/>
    <property type="molecule type" value="Genomic_DNA"/>
</dbReference>
<evidence type="ECO:0000256" key="14">
    <source>
        <dbReference type="ARBA" id="ARBA00045077"/>
    </source>
</evidence>
<evidence type="ECO:0000256" key="7">
    <source>
        <dbReference type="ARBA" id="ARBA00023002"/>
    </source>
</evidence>
<evidence type="ECO:0000256" key="17">
    <source>
        <dbReference type="SAM" id="SignalP"/>
    </source>
</evidence>
<evidence type="ECO:0000256" key="1">
    <source>
        <dbReference type="ARBA" id="ARBA00001973"/>
    </source>
</evidence>
<feature type="chain" id="PRO_5043922982" description="lytic cellulose monooxygenase (C4-dehydrogenating)" evidence="17">
    <location>
        <begin position="20"/>
        <end position="292"/>
    </location>
</feature>
<evidence type="ECO:0000256" key="4">
    <source>
        <dbReference type="ARBA" id="ARBA00022723"/>
    </source>
</evidence>
<evidence type="ECO:0000256" key="11">
    <source>
        <dbReference type="ARBA" id="ARBA00023277"/>
    </source>
</evidence>
<accession>A0AAW0BWQ2</accession>
<keyword evidence="7" id="KW-0560">Oxidoreductase</keyword>
<dbReference type="GO" id="GO:0004497">
    <property type="term" value="F:monooxygenase activity"/>
    <property type="evidence" value="ECO:0007669"/>
    <property type="project" value="UniProtKB-KW"/>
</dbReference>
<evidence type="ECO:0000256" key="10">
    <source>
        <dbReference type="ARBA" id="ARBA00023157"/>
    </source>
</evidence>
<dbReference type="EC" id="1.14.99.56" evidence="15"/>
<name>A0AAW0BWQ2_9AGAR</name>
<dbReference type="Gene3D" id="2.70.50.70">
    <property type="match status" value="1"/>
</dbReference>
<organism evidence="19 20">
    <name type="scientific">Favolaschia claudopus</name>
    <dbReference type="NCBI Taxonomy" id="2862362"/>
    <lineage>
        <taxon>Eukaryota</taxon>
        <taxon>Fungi</taxon>
        <taxon>Dikarya</taxon>
        <taxon>Basidiomycota</taxon>
        <taxon>Agaricomycotina</taxon>
        <taxon>Agaricomycetes</taxon>
        <taxon>Agaricomycetidae</taxon>
        <taxon>Agaricales</taxon>
        <taxon>Marasmiineae</taxon>
        <taxon>Mycenaceae</taxon>
        <taxon>Favolaschia</taxon>
    </lineage>
</organism>